<evidence type="ECO:0000313" key="5">
    <source>
        <dbReference type="EMBL" id="KJZ76784.1"/>
    </source>
</evidence>
<evidence type="ECO:0000256" key="1">
    <source>
        <dbReference type="ARBA" id="ARBA00005495"/>
    </source>
</evidence>
<dbReference type="GO" id="GO:0046872">
    <property type="term" value="F:metal ion binding"/>
    <property type="evidence" value="ECO:0007669"/>
    <property type="project" value="UniProtKB-KW"/>
</dbReference>
<feature type="domain" description="CENP-V/GFA" evidence="4">
    <location>
        <begin position="11"/>
        <end position="122"/>
    </location>
</feature>
<keyword evidence="3" id="KW-0862">Zinc</keyword>
<keyword evidence="6" id="KW-1185">Reference proteome</keyword>
<organism evidence="5 6">
    <name type="scientific">Hirsutella minnesotensis 3608</name>
    <dbReference type="NCBI Taxonomy" id="1043627"/>
    <lineage>
        <taxon>Eukaryota</taxon>
        <taxon>Fungi</taxon>
        <taxon>Dikarya</taxon>
        <taxon>Ascomycota</taxon>
        <taxon>Pezizomycotina</taxon>
        <taxon>Sordariomycetes</taxon>
        <taxon>Hypocreomycetidae</taxon>
        <taxon>Hypocreales</taxon>
        <taxon>Ophiocordycipitaceae</taxon>
        <taxon>Hirsutella</taxon>
    </lineage>
</organism>
<gene>
    <name evidence="5" type="ORF">HIM_03661</name>
</gene>
<dbReference type="OrthoDB" id="2993351at2759"/>
<protein>
    <recommendedName>
        <fullName evidence="4">CENP-V/GFA domain-containing protein</fullName>
    </recommendedName>
</protein>
<evidence type="ECO:0000259" key="4">
    <source>
        <dbReference type="PROSITE" id="PS51891"/>
    </source>
</evidence>
<evidence type="ECO:0000256" key="2">
    <source>
        <dbReference type="ARBA" id="ARBA00022723"/>
    </source>
</evidence>
<dbReference type="Pfam" id="PF04828">
    <property type="entry name" value="GFA"/>
    <property type="match status" value="1"/>
</dbReference>
<dbReference type="SUPFAM" id="SSF51316">
    <property type="entry name" value="Mss4-like"/>
    <property type="match status" value="2"/>
</dbReference>
<evidence type="ECO:0000313" key="6">
    <source>
        <dbReference type="Proteomes" id="UP000054481"/>
    </source>
</evidence>
<sequence>MATDTATRRTYRGNCHCGAFVYEVDMPEIKSACDCNCSICRKKGYLSILVGADDEYRAIKWSEEDLTEYTFGPKNYVHQFCSRCATPVTGYCPNAPPGRQRALIVRAIQGLNTWSLDKVIFDGAALGNRYESPEYKGSLPPAVEGSKLYTGSCHCGKLGIAVMSKPLDETYSDRVVDCNCSICERNGCRWIYPPSGAVILSGNEADMGRYSFGRHMLCKTFCKTCGVCMTNGPNPQMPEVEDNEENRATKNWLASYSPVNLRVLDGVDMSRLKPTQVDGAGKMDPQYENP</sequence>
<dbReference type="EMBL" id="KQ030509">
    <property type="protein sequence ID" value="KJZ76784.1"/>
    <property type="molecule type" value="Genomic_DNA"/>
</dbReference>
<dbReference type="Gene3D" id="2.170.150.70">
    <property type="match status" value="2"/>
</dbReference>
<dbReference type="PROSITE" id="PS51891">
    <property type="entry name" value="CENP_V_GFA"/>
    <property type="match status" value="2"/>
</dbReference>
<accession>A0A0F8A6B4</accession>
<dbReference type="AlphaFoldDB" id="A0A0F8A6B4"/>
<comment type="similarity">
    <text evidence="1">Belongs to the Gfa family.</text>
</comment>
<keyword evidence="2" id="KW-0479">Metal-binding</keyword>
<dbReference type="Proteomes" id="UP000054481">
    <property type="component" value="Unassembled WGS sequence"/>
</dbReference>
<evidence type="ECO:0000256" key="3">
    <source>
        <dbReference type="ARBA" id="ARBA00022833"/>
    </source>
</evidence>
<name>A0A0F8A6B4_9HYPO</name>
<dbReference type="GO" id="GO:0016846">
    <property type="term" value="F:carbon-sulfur lyase activity"/>
    <property type="evidence" value="ECO:0007669"/>
    <property type="project" value="InterPro"/>
</dbReference>
<reference evidence="5 6" key="1">
    <citation type="journal article" date="2014" name="Genome Biol. Evol.">
        <title>Comparative genomics and transcriptomics analyses reveal divergent lifestyle features of nematode endoparasitic fungus Hirsutella minnesotensis.</title>
        <authorList>
            <person name="Lai Y."/>
            <person name="Liu K."/>
            <person name="Zhang X."/>
            <person name="Zhang X."/>
            <person name="Li K."/>
            <person name="Wang N."/>
            <person name="Shu C."/>
            <person name="Wu Y."/>
            <person name="Wang C."/>
            <person name="Bushley K.E."/>
            <person name="Xiang M."/>
            <person name="Liu X."/>
        </authorList>
    </citation>
    <scope>NUCLEOTIDE SEQUENCE [LARGE SCALE GENOMIC DNA]</scope>
    <source>
        <strain evidence="5 6">3608</strain>
    </source>
</reference>
<dbReference type="PANTHER" id="PTHR28620:SF1">
    <property type="entry name" value="CENP-V_GFA DOMAIN-CONTAINING PROTEIN"/>
    <property type="match status" value="1"/>
</dbReference>
<dbReference type="InterPro" id="IPR052355">
    <property type="entry name" value="CENP-V-like"/>
</dbReference>
<feature type="domain" description="CENP-V/GFA" evidence="4">
    <location>
        <begin position="149"/>
        <end position="290"/>
    </location>
</feature>
<dbReference type="InterPro" id="IPR011057">
    <property type="entry name" value="Mss4-like_sf"/>
</dbReference>
<dbReference type="PANTHER" id="PTHR28620">
    <property type="entry name" value="CENTROMERE PROTEIN V"/>
    <property type="match status" value="1"/>
</dbReference>
<dbReference type="InterPro" id="IPR006913">
    <property type="entry name" value="CENP-V/GFA"/>
</dbReference>
<proteinExistence type="inferred from homology"/>